<gene>
    <name evidence="2" type="primary">rutD</name>
    <name evidence="2" type="ORF">Hypma_004021</name>
</gene>
<comment type="caution">
    <text evidence="2">The sequence shown here is derived from an EMBL/GenBank/DDBJ whole genome shotgun (WGS) entry which is preliminary data.</text>
</comment>
<dbReference type="InParanoid" id="A0A369J3B5"/>
<dbReference type="PRINTS" id="PR00111">
    <property type="entry name" value="ABHYDROLASE"/>
</dbReference>
<dbReference type="Pfam" id="PF00561">
    <property type="entry name" value="Abhydrolase_1"/>
    <property type="match status" value="1"/>
</dbReference>
<dbReference type="PANTHER" id="PTHR43433:SF5">
    <property type="entry name" value="AB HYDROLASE-1 DOMAIN-CONTAINING PROTEIN"/>
    <property type="match status" value="1"/>
</dbReference>
<dbReference type="SUPFAM" id="SSF53474">
    <property type="entry name" value="alpha/beta-Hydrolases"/>
    <property type="match status" value="1"/>
</dbReference>
<dbReference type="InterPro" id="IPR050471">
    <property type="entry name" value="AB_hydrolase"/>
</dbReference>
<dbReference type="PANTHER" id="PTHR43433">
    <property type="entry name" value="HYDROLASE, ALPHA/BETA FOLD FAMILY PROTEIN"/>
    <property type="match status" value="1"/>
</dbReference>
<protein>
    <submittedName>
        <fullName evidence="2">Aminoacrylate hydrolase RutD</fullName>
    </submittedName>
</protein>
<accession>A0A369J3B5</accession>
<keyword evidence="2" id="KW-0378">Hydrolase</keyword>
<feature type="domain" description="AB hydrolase-1" evidence="1">
    <location>
        <begin position="56"/>
        <end position="306"/>
    </location>
</feature>
<dbReference type="GO" id="GO:0016787">
    <property type="term" value="F:hydrolase activity"/>
    <property type="evidence" value="ECO:0007669"/>
    <property type="project" value="UniProtKB-KW"/>
</dbReference>
<organism evidence="2 3">
    <name type="scientific">Hypsizygus marmoreus</name>
    <name type="common">White beech mushroom</name>
    <name type="synonym">Agaricus marmoreus</name>
    <dbReference type="NCBI Taxonomy" id="39966"/>
    <lineage>
        <taxon>Eukaryota</taxon>
        <taxon>Fungi</taxon>
        <taxon>Dikarya</taxon>
        <taxon>Basidiomycota</taxon>
        <taxon>Agaricomycotina</taxon>
        <taxon>Agaricomycetes</taxon>
        <taxon>Agaricomycetidae</taxon>
        <taxon>Agaricales</taxon>
        <taxon>Tricholomatineae</taxon>
        <taxon>Lyophyllaceae</taxon>
        <taxon>Hypsizygus</taxon>
    </lineage>
</organism>
<proteinExistence type="predicted"/>
<evidence type="ECO:0000313" key="3">
    <source>
        <dbReference type="Proteomes" id="UP000076154"/>
    </source>
</evidence>
<evidence type="ECO:0000313" key="2">
    <source>
        <dbReference type="EMBL" id="RDB15640.1"/>
    </source>
</evidence>
<dbReference type="InterPro" id="IPR000073">
    <property type="entry name" value="AB_hydrolase_1"/>
</dbReference>
<evidence type="ECO:0000259" key="1">
    <source>
        <dbReference type="Pfam" id="PF00561"/>
    </source>
</evidence>
<reference evidence="2" key="1">
    <citation type="submission" date="2018-04" db="EMBL/GenBank/DDBJ databases">
        <title>Whole genome sequencing of Hypsizygus marmoreus.</title>
        <authorList>
            <person name="Choi I.-G."/>
            <person name="Min B."/>
            <person name="Kim J.-G."/>
            <person name="Kim S."/>
            <person name="Oh Y.-L."/>
            <person name="Kong W.-S."/>
            <person name="Park H."/>
            <person name="Jeong J."/>
            <person name="Song E.-S."/>
        </authorList>
    </citation>
    <scope>NUCLEOTIDE SEQUENCE [LARGE SCALE GENOMIC DNA]</scope>
    <source>
        <strain evidence="2">51987-8</strain>
    </source>
</reference>
<dbReference type="Gene3D" id="3.40.50.1820">
    <property type="entry name" value="alpha/beta hydrolase"/>
    <property type="match status" value="1"/>
</dbReference>
<dbReference type="EMBL" id="LUEZ02000146">
    <property type="protein sequence ID" value="RDB15640.1"/>
    <property type="molecule type" value="Genomic_DNA"/>
</dbReference>
<sequence>MSASANVDHLPTAFDPSTCVRRGLCPVTSILNEGPEVFESHSLYYEQHGSGTDYKVVFIMGLNSSSFAWGPQVLHFGRSEEHSILVFDNRGVGNSGYPRGPYTTAGMAEDAIALLDYIGWTEKRDLHVVGISLGGMIAQELASRIPDRIASLVLAVTTPGGRPWNNFPPWTGVVALAKLTFTLDPVKKAAIATEMLYPAPWLNEKAEDDPQGRTNRQVQKEMFLRRVDVTPPQALLGVFSQMAAGLTHHCKPDRLRRISGSIPKVLIVTGDEDNLVRPEHSFEIKAAMPEAELIQWECTGHGIHYQRVKQFNALLEKTFREGKEAVRKEAARKED</sequence>
<dbReference type="STRING" id="39966.A0A369J3B5"/>
<dbReference type="OrthoDB" id="19657at2759"/>
<dbReference type="AlphaFoldDB" id="A0A369J3B5"/>
<keyword evidence="3" id="KW-1185">Reference proteome</keyword>
<name>A0A369J3B5_HYPMA</name>
<dbReference type="Proteomes" id="UP000076154">
    <property type="component" value="Unassembled WGS sequence"/>
</dbReference>
<dbReference type="InterPro" id="IPR029058">
    <property type="entry name" value="AB_hydrolase_fold"/>
</dbReference>